<dbReference type="InterPro" id="IPR016677">
    <property type="entry name" value="UCP016817_carboligase"/>
</dbReference>
<dbReference type="AlphaFoldDB" id="A0A1D3L4S6"/>
<dbReference type="InterPro" id="IPR003806">
    <property type="entry name" value="ATP-grasp_PylC-type"/>
</dbReference>
<evidence type="ECO:0000313" key="6">
    <source>
        <dbReference type="EMBL" id="SCG86460.1"/>
    </source>
</evidence>
<dbReference type="GO" id="GO:0046872">
    <property type="term" value="F:metal ion binding"/>
    <property type="evidence" value="ECO:0007669"/>
    <property type="project" value="InterPro"/>
</dbReference>
<dbReference type="Proteomes" id="UP000094707">
    <property type="component" value="Chromosome I"/>
</dbReference>
<dbReference type="STRING" id="118062.MCBB_1911"/>
<evidence type="ECO:0000256" key="3">
    <source>
        <dbReference type="ARBA" id="ARBA00022840"/>
    </source>
</evidence>
<dbReference type="SUPFAM" id="SSF56059">
    <property type="entry name" value="Glutathione synthetase ATP-binding domain-like"/>
    <property type="match status" value="1"/>
</dbReference>
<evidence type="ECO:0000313" key="7">
    <source>
        <dbReference type="Proteomes" id="UP000094707"/>
    </source>
</evidence>
<dbReference type="GO" id="GO:0005829">
    <property type="term" value="C:cytosol"/>
    <property type="evidence" value="ECO:0007669"/>
    <property type="project" value="TreeGrafter"/>
</dbReference>
<dbReference type="OrthoDB" id="11959at2157"/>
<feature type="domain" description="ATP-grasp" evidence="5">
    <location>
        <begin position="112"/>
        <end position="293"/>
    </location>
</feature>
<evidence type="ECO:0000256" key="2">
    <source>
        <dbReference type="ARBA" id="ARBA00022741"/>
    </source>
</evidence>
<dbReference type="InterPro" id="IPR011761">
    <property type="entry name" value="ATP-grasp"/>
</dbReference>
<evidence type="ECO:0000256" key="4">
    <source>
        <dbReference type="PROSITE-ProRule" id="PRU00409"/>
    </source>
</evidence>
<dbReference type="GO" id="GO:0005524">
    <property type="term" value="F:ATP binding"/>
    <property type="evidence" value="ECO:0007669"/>
    <property type="project" value="UniProtKB-UniRule"/>
</dbReference>
<sequence length="378" mass="41530">MEKVLVVGSNTRPVASSFKKLGYTVYAVDYFYTADLIEASDYRRSVLSPDPYLSSGNFAEDFQPSLLKDAADEFVDEVDFIICTSGASPEDFPGDKILGNKHTAPVEDKYKLYKRLNGDFKVPETYLVSNVHEAIEVGLHNPEKRFLLKPLSGSGGVGIMNLDDADETCDMGEALLQEIIEGVSVSASVMAGEEGAQTILTSRQIIGDVELGQLEPYGYCGNLAPYPLPHEVGLIAEEVVETLKLTGSNGVDMIRSHDETYVIEVNPRFQGTFECAEACLGLNMAEAHMKMCMGGNFNVPKPKNFAVKKIIFAKERSLTERMDFQGVYDKPPVKTVVERGEPVSTVVSWDKILENATISADETVKRVYSSLIPFNSTC</sequence>
<protein>
    <recommendedName>
        <fullName evidence="5">ATP-grasp domain-containing protein</fullName>
    </recommendedName>
</protein>
<keyword evidence="2 4" id="KW-0547">Nucleotide-binding</keyword>
<evidence type="ECO:0000256" key="1">
    <source>
        <dbReference type="ARBA" id="ARBA00022598"/>
    </source>
</evidence>
<dbReference type="GeneID" id="30412749"/>
<dbReference type="PANTHER" id="PTHR43055:SF1">
    <property type="entry name" value="FORMATE-DEPENDENT PHOSPHORIBOSYLGLYCINAMIDE FORMYLTRANSFERASE"/>
    <property type="match status" value="1"/>
</dbReference>
<keyword evidence="7" id="KW-1185">Reference proteome</keyword>
<accession>A0A1D3L4S6</accession>
<evidence type="ECO:0000259" key="5">
    <source>
        <dbReference type="PROSITE" id="PS50975"/>
    </source>
</evidence>
<dbReference type="Pfam" id="PF02655">
    <property type="entry name" value="ATP-grasp_3"/>
    <property type="match status" value="1"/>
</dbReference>
<name>A0A1D3L4S6_9EURY</name>
<keyword evidence="1" id="KW-0436">Ligase</keyword>
<reference evidence="6 7" key="1">
    <citation type="submission" date="2016-08" db="EMBL/GenBank/DDBJ databases">
        <authorList>
            <person name="Seilhamer J.J."/>
        </authorList>
    </citation>
    <scope>NUCLEOTIDE SEQUENCE [LARGE SCALE GENOMIC DNA]</scope>
    <source>
        <strain evidence="6">Buetzberg</strain>
    </source>
</reference>
<keyword evidence="3 4" id="KW-0067">ATP-binding</keyword>
<dbReference type="EMBL" id="LT607756">
    <property type="protein sequence ID" value="SCG86460.1"/>
    <property type="molecule type" value="Genomic_DNA"/>
</dbReference>
<dbReference type="PANTHER" id="PTHR43055">
    <property type="entry name" value="FORMATE-DEPENDENT PHOSPHORIBOSYLGLYCINAMIDE FORMYLTRANSFERASE"/>
    <property type="match status" value="1"/>
</dbReference>
<dbReference type="PATRIC" id="fig|129848.4.peg.1958"/>
<dbReference type="Gene3D" id="3.30.470.20">
    <property type="entry name" value="ATP-grasp fold, B domain"/>
    <property type="match status" value="1"/>
</dbReference>
<gene>
    <name evidence="6" type="ORF">MCBB_1911</name>
</gene>
<dbReference type="GO" id="GO:0016874">
    <property type="term" value="F:ligase activity"/>
    <property type="evidence" value="ECO:0007669"/>
    <property type="project" value="UniProtKB-KW"/>
</dbReference>
<proteinExistence type="predicted"/>
<dbReference type="PIRSF" id="PIRSF016817">
    <property type="entry name" value="UCP016817_carboligase"/>
    <property type="match status" value="1"/>
</dbReference>
<dbReference type="PROSITE" id="PS50975">
    <property type="entry name" value="ATP_GRASP"/>
    <property type="match status" value="1"/>
</dbReference>
<dbReference type="KEGG" id="mcub:MCBB_1911"/>
<organism evidence="6 7">
    <name type="scientific">Methanobacterium congolense</name>
    <dbReference type="NCBI Taxonomy" id="118062"/>
    <lineage>
        <taxon>Archaea</taxon>
        <taxon>Methanobacteriati</taxon>
        <taxon>Methanobacteriota</taxon>
        <taxon>Methanomada group</taxon>
        <taxon>Methanobacteria</taxon>
        <taxon>Methanobacteriales</taxon>
        <taxon>Methanobacteriaceae</taxon>
        <taxon>Methanobacterium</taxon>
    </lineage>
</organism>
<dbReference type="RefSeq" id="WP_071907521.1">
    <property type="nucleotide sequence ID" value="NZ_LT607756.1"/>
</dbReference>